<evidence type="ECO:0000313" key="1">
    <source>
        <dbReference type="EMBL" id="MWA03836.1"/>
    </source>
</evidence>
<accession>A0A6I4MNK4</accession>
<reference evidence="1" key="1">
    <citation type="submission" date="2019-12" db="EMBL/GenBank/DDBJ databases">
        <title>Actinomadura physcomitrii sp. nov., a novel actinomycete isolated from moss [Physcomitrium sphaericum (Ludw) Fuernr].</title>
        <authorList>
            <person name="Zhuang X."/>
        </authorList>
    </citation>
    <scope>NUCLEOTIDE SEQUENCE [LARGE SCALE GENOMIC DNA]</scope>
    <source>
        <strain evidence="1">LD22</strain>
    </source>
</reference>
<dbReference type="EMBL" id="WBMS02000022">
    <property type="protein sequence ID" value="MWA03836.1"/>
    <property type="molecule type" value="Genomic_DNA"/>
</dbReference>
<evidence type="ECO:0000313" key="2">
    <source>
        <dbReference type="Proteomes" id="UP000462055"/>
    </source>
</evidence>
<dbReference type="AlphaFoldDB" id="A0A6I4MNK4"/>
<organism evidence="1 2">
    <name type="scientific">Actinomadura physcomitrii</name>
    <dbReference type="NCBI Taxonomy" id="2650748"/>
    <lineage>
        <taxon>Bacteria</taxon>
        <taxon>Bacillati</taxon>
        <taxon>Actinomycetota</taxon>
        <taxon>Actinomycetes</taxon>
        <taxon>Streptosporangiales</taxon>
        <taxon>Thermomonosporaceae</taxon>
        <taxon>Actinomadura</taxon>
    </lineage>
</organism>
<comment type="caution">
    <text evidence="1">The sequence shown here is derived from an EMBL/GenBank/DDBJ whole genome shotgun (WGS) entry which is preliminary data.</text>
</comment>
<proteinExistence type="predicted"/>
<keyword evidence="2" id="KW-1185">Reference proteome</keyword>
<dbReference type="Gene3D" id="1.10.10.60">
    <property type="entry name" value="Homeodomain-like"/>
    <property type="match status" value="1"/>
</dbReference>
<dbReference type="Proteomes" id="UP000462055">
    <property type="component" value="Unassembled WGS sequence"/>
</dbReference>
<sequence length="30" mass="3095">MELFARNGYKGTSVTQIERAVGLTPGAGGI</sequence>
<gene>
    <name evidence="1" type="ORF">F8568_026315</name>
</gene>
<protein>
    <submittedName>
        <fullName evidence="1">TetR family transcriptional regulator</fullName>
    </submittedName>
</protein>
<name>A0A6I4MNK4_9ACTN</name>